<dbReference type="PANTHER" id="PTHR34135">
    <property type="entry name" value="LYSOZYME"/>
    <property type="match status" value="1"/>
</dbReference>
<feature type="region of interest" description="Disordered" evidence="2">
    <location>
        <begin position="14"/>
        <end position="65"/>
    </location>
</feature>
<dbReference type="InterPro" id="IPR002053">
    <property type="entry name" value="Glyco_hydro_25"/>
</dbReference>
<evidence type="ECO:0000313" key="3">
    <source>
        <dbReference type="Proteomes" id="UP000887560"/>
    </source>
</evidence>
<organism evidence="3 4">
    <name type="scientific">Meloidogyne floridensis</name>
    <dbReference type="NCBI Taxonomy" id="298350"/>
    <lineage>
        <taxon>Eukaryota</taxon>
        <taxon>Metazoa</taxon>
        <taxon>Ecdysozoa</taxon>
        <taxon>Nematoda</taxon>
        <taxon>Chromadorea</taxon>
        <taxon>Rhabditida</taxon>
        <taxon>Tylenchina</taxon>
        <taxon>Tylenchomorpha</taxon>
        <taxon>Tylenchoidea</taxon>
        <taxon>Meloidogynidae</taxon>
        <taxon>Meloidogyninae</taxon>
        <taxon>Meloidogyne</taxon>
    </lineage>
</organism>
<dbReference type="Proteomes" id="UP000887560">
    <property type="component" value="Unplaced"/>
</dbReference>
<sequence length="277" mass="32206">MWDELSKRLMKSVQISAPVRVPPTRSKPPDGGSARPRIPGGTSLSYNAVNKPLESHPPESISVSEDNDRIQWERLRSNNPNIKMVIARCSIGLNLDKEFYYNYRSMISVKFLQIGVYHHFLGGQNSPTPDEQLQFLKDILKNVEFNKKKHLIGIAVQTEYNADADPLTFTAKLSIFVNLLLKNDFMRPLIYCNNNSWEKLIDSTVADELFSRLPLWIARYTDDPFPQYPETWKSRGIKWWLWQYSELGVVDGIINHVHYNRRNKFYFIQDDMFCSAV</sequence>
<evidence type="ECO:0000256" key="1">
    <source>
        <dbReference type="ARBA" id="ARBA00010646"/>
    </source>
</evidence>
<comment type="similarity">
    <text evidence="1">Belongs to the glycosyl hydrolase 25 family.</text>
</comment>
<dbReference type="SUPFAM" id="SSF51445">
    <property type="entry name" value="(Trans)glycosidases"/>
    <property type="match status" value="1"/>
</dbReference>
<dbReference type="GO" id="GO:0006950">
    <property type="term" value="P:response to stress"/>
    <property type="evidence" value="ECO:0007669"/>
    <property type="project" value="UniProtKB-ARBA"/>
</dbReference>
<dbReference type="GO" id="GO:0003796">
    <property type="term" value="F:lysozyme activity"/>
    <property type="evidence" value="ECO:0007669"/>
    <property type="project" value="InterPro"/>
</dbReference>
<protein>
    <submittedName>
        <fullName evidence="4">Lysozyme</fullName>
    </submittedName>
</protein>
<proteinExistence type="inferred from homology"/>
<dbReference type="Pfam" id="PF01183">
    <property type="entry name" value="Glyco_hydro_25"/>
    <property type="match status" value="1"/>
</dbReference>
<dbReference type="WBParaSite" id="scf7180000421083.g6259">
    <property type="protein sequence ID" value="scf7180000421083.g6259"/>
    <property type="gene ID" value="scf7180000421083.g6259"/>
</dbReference>
<reference evidence="4" key="1">
    <citation type="submission" date="2022-11" db="UniProtKB">
        <authorList>
            <consortium name="WormBaseParasite"/>
        </authorList>
    </citation>
    <scope>IDENTIFICATION</scope>
</reference>
<dbReference type="GO" id="GO:0016998">
    <property type="term" value="P:cell wall macromolecule catabolic process"/>
    <property type="evidence" value="ECO:0007669"/>
    <property type="project" value="InterPro"/>
</dbReference>
<accession>A0A915NR04</accession>
<evidence type="ECO:0000256" key="2">
    <source>
        <dbReference type="SAM" id="MobiDB-lite"/>
    </source>
</evidence>
<dbReference type="PANTHER" id="PTHR34135:SF2">
    <property type="entry name" value="LYSOZYME"/>
    <property type="match status" value="1"/>
</dbReference>
<dbReference type="AlphaFoldDB" id="A0A915NR04"/>
<dbReference type="GO" id="GO:0009253">
    <property type="term" value="P:peptidoglycan catabolic process"/>
    <property type="evidence" value="ECO:0007669"/>
    <property type="project" value="InterPro"/>
</dbReference>
<keyword evidence="3" id="KW-1185">Reference proteome</keyword>
<dbReference type="GO" id="GO:0016052">
    <property type="term" value="P:carbohydrate catabolic process"/>
    <property type="evidence" value="ECO:0007669"/>
    <property type="project" value="TreeGrafter"/>
</dbReference>
<dbReference type="Gene3D" id="3.20.20.80">
    <property type="entry name" value="Glycosidases"/>
    <property type="match status" value="1"/>
</dbReference>
<name>A0A915NR04_9BILA</name>
<evidence type="ECO:0000313" key="4">
    <source>
        <dbReference type="WBParaSite" id="scf7180000421083.g6259"/>
    </source>
</evidence>
<dbReference type="InterPro" id="IPR017853">
    <property type="entry name" value="GH"/>
</dbReference>
<dbReference type="PROSITE" id="PS51904">
    <property type="entry name" value="GLYCOSYL_HYDROL_F25_2"/>
    <property type="match status" value="1"/>
</dbReference>